<dbReference type="RefSeq" id="WP_166331463.1">
    <property type="nucleotide sequence ID" value="NZ_CP049933.1"/>
</dbReference>
<dbReference type="EMBL" id="CP049933">
    <property type="protein sequence ID" value="QIM19219.1"/>
    <property type="molecule type" value="Genomic_DNA"/>
</dbReference>
<reference evidence="1 2" key="1">
    <citation type="submission" date="2020-03" db="EMBL/GenBank/DDBJ databases">
        <title>Leucobacter sp. nov., isolated from beetles.</title>
        <authorList>
            <person name="Hyun D.-W."/>
            <person name="Bae J.-W."/>
        </authorList>
    </citation>
    <scope>NUCLEOTIDE SEQUENCE [LARGE SCALE GENOMIC DNA]</scope>
    <source>
        <strain evidence="1 2">HDW9A</strain>
    </source>
</reference>
<dbReference type="Proteomes" id="UP000503441">
    <property type="component" value="Chromosome"/>
</dbReference>
<evidence type="ECO:0000313" key="1">
    <source>
        <dbReference type="EMBL" id="QIM19219.1"/>
    </source>
</evidence>
<protein>
    <submittedName>
        <fullName evidence="1">Uncharacterized protein</fullName>
    </submittedName>
</protein>
<gene>
    <name evidence="1" type="ORF">G7066_12750</name>
</gene>
<sequence length="57" mass="6203">MRGAALSVGRFTAVLTVLIALVAGVSRSPRESISGPEHDHQLWLWGGWTVRFVSVLD</sequence>
<organism evidence="1 2">
    <name type="scientific">Leucobacter coleopterorum</name>
    <dbReference type="NCBI Taxonomy" id="2714933"/>
    <lineage>
        <taxon>Bacteria</taxon>
        <taxon>Bacillati</taxon>
        <taxon>Actinomycetota</taxon>
        <taxon>Actinomycetes</taxon>
        <taxon>Micrococcales</taxon>
        <taxon>Microbacteriaceae</taxon>
        <taxon>Leucobacter</taxon>
    </lineage>
</organism>
<evidence type="ECO:0000313" key="2">
    <source>
        <dbReference type="Proteomes" id="UP000503441"/>
    </source>
</evidence>
<name>A0ABX6K1Z8_9MICO</name>
<accession>A0ABX6K1Z8</accession>
<keyword evidence="2" id="KW-1185">Reference proteome</keyword>
<proteinExistence type="predicted"/>